<feature type="transmembrane region" description="Helical" evidence="9">
    <location>
        <begin position="220"/>
        <end position="240"/>
    </location>
</feature>
<keyword evidence="5 9" id="KW-0812">Transmembrane</keyword>
<dbReference type="InterPro" id="IPR002528">
    <property type="entry name" value="MATE_fam"/>
</dbReference>
<comment type="subcellular location">
    <subcellularLocation>
        <location evidence="1">Cell membrane</location>
        <topology evidence="1">Multi-pass membrane protein</topology>
    </subcellularLocation>
</comment>
<evidence type="ECO:0000256" key="8">
    <source>
        <dbReference type="SAM" id="MobiDB-lite"/>
    </source>
</evidence>
<feature type="transmembrane region" description="Helical" evidence="9">
    <location>
        <begin position="438"/>
        <end position="457"/>
    </location>
</feature>
<dbReference type="STRING" id="329885.A0A4U0UT16"/>
<dbReference type="Proteomes" id="UP000310066">
    <property type="component" value="Unassembled WGS sequence"/>
</dbReference>
<dbReference type="AlphaFoldDB" id="A0A4U0UT16"/>
<proteinExistence type="inferred from homology"/>
<keyword evidence="3" id="KW-0813">Transport</keyword>
<accession>A0A4U0UT16</accession>
<feature type="transmembrane region" description="Helical" evidence="9">
    <location>
        <begin position="469"/>
        <end position="493"/>
    </location>
</feature>
<dbReference type="PANTHER" id="PTHR43549:SF2">
    <property type="entry name" value="MULTIDRUG RESISTANCE PROTEIN NORM-RELATED"/>
    <property type="match status" value="1"/>
</dbReference>
<dbReference type="Pfam" id="PF01554">
    <property type="entry name" value="MatE"/>
    <property type="match status" value="1"/>
</dbReference>
<evidence type="ECO:0008006" key="12">
    <source>
        <dbReference type="Google" id="ProtNLM"/>
    </source>
</evidence>
<keyword evidence="4" id="KW-1003">Cell membrane</keyword>
<dbReference type="InterPro" id="IPR052031">
    <property type="entry name" value="Membrane_Transporter-Flippase"/>
</dbReference>
<dbReference type="EMBL" id="NAJP01000040">
    <property type="protein sequence ID" value="TKA39191.1"/>
    <property type="molecule type" value="Genomic_DNA"/>
</dbReference>
<feature type="transmembrane region" description="Helical" evidence="9">
    <location>
        <begin position="284"/>
        <end position="303"/>
    </location>
</feature>
<keyword evidence="7 9" id="KW-0472">Membrane</keyword>
<dbReference type="OrthoDB" id="2119662at2759"/>
<keyword evidence="6 9" id="KW-1133">Transmembrane helix</keyword>
<name>A0A4U0UT16_9PEZI</name>
<evidence type="ECO:0000256" key="6">
    <source>
        <dbReference type="ARBA" id="ARBA00022989"/>
    </source>
</evidence>
<evidence type="ECO:0000256" key="1">
    <source>
        <dbReference type="ARBA" id="ARBA00004651"/>
    </source>
</evidence>
<evidence type="ECO:0000313" key="11">
    <source>
        <dbReference type="Proteomes" id="UP000310066"/>
    </source>
</evidence>
<organism evidence="10 11">
    <name type="scientific">Friedmanniomyces endolithicus</name>
    <dbReference type="NCBI Taxonomy" id="329885"/>
    <lineage>
        <taxon>Eukaryota</taxon>
        <taxon>Fungi</taxon>
        <taxon>Dikarya</taxon>
        <taxon>Ascomycota</taxon>
        <taxon>Pezizomycotina</taxon>
        <taxon>Dothideomycetes</taxon>
        <taxon>Dothideomycetidae</taxon>
        <taxon>Mycosphaerellales</taxon>
        <taxon>Teratosphaeriaceae</taxon>
        <taxon>Friedmanniomyces</taxon>
    </lineage>
</organism>
<dbReference type="GO" id="GO:0005886">
    <property type="term" value="C:plasma membrane"/>
    <property type="evidence" value="ECO:0007669"/>
    <property type="project" value="UniProtKB-SubCell"/>
</dbReference>
<reference evidence="10 11" key="1">
    <citation type="submission" date="2017-03" db="EMBL/GenBank/DDBJ databases">
        <title>Genomes of endolithic fungi from Antarctica.</title>
        <authorList>
            <person name="Coleine C."/>
            <person name="Masonjones S."/>
            <person name="Stajich J.E."/>
        </authorList>
    </citation>
    <scope>NUCLEOTIDE SEQUENCE [LARGE SCALE GENOMIC DNA]</scope>
    <source>
        <strain evidence="10 11">CCFEE 5311</strain>
    </source>
</reference>
<evidence type="ECO:0000256" key="7">
    <source>
        <dbReference type="ARBA" id="ARBA00023136"/>
    </source>
</evidence>
<dbReference type="PANTHER" id="PTHR43549">
    <property type="entry name" value="MULTIDRUG RESISTANCE PROTEIN YPNP-RELATED"/>
    <property type="match status" value="1"/>
</dbReference>
<feature type="transmembrane region" description="Helical" evidence="9">
    <location>
        <begin position="155"/>
        <end position="174"/>
    </location>
</feature>
<evidence type="ECO:0000256" key="3">
    <source>
        <dbReference type="ARBA" id="ARBA00022448"/>
    </source>
</evidence>
<feature type="transmembrane region" description="Helical" evidence="9">
    <location>
        <begin position="112"/>
        <end position="135"/>
    </location>
</feature>
<comment type="caution">
    <text evidence="10">The sequence shown here is derived from an EMBL/GenBank/DDBJ whole genome shotgun (WGS) entry which is preliminary data.</text>
</comment>
<feature type="transmembrane region" description="Helical" evidence="9">
    <location>
        <begin position="357"/>
        <end position="384"/>
    </location>
</feature>
<feature type="transmembrane region" description="Helical" evidence="9">
    <location>
        <begin position="186"/>
        <end position="208"/>
    </location>
</feature>
<feature type="region of interest" description="Disordered" evidence="8">
    <location>
        <begin position="1"/>
        <end position="27"/>
    </location>
</feature>
<feature type="transmembrane region" description="Helical" evidence="9">
    <location>
        <begin position="38"/>
        <end position="58"/>
    </location>
</feature>
<comment type="similarity">
    <text evidence="2">Belongs to the multi antimicrobial extrusion (MATE) (TC 2.A.66.1) family.</text>
</comment>
<evidence type="ECO:0000313" key="10">
    <source>
        <dbReference type="EMBL" id="TKA39191.1"/>
    </source>
</evidence>
<protein>
    <recommendedName>
        <fullName evidence="12">Polysaccharide biosynthesis protein C-terminal domain-containing protein</fullName>
    </recommendedName>
</protein>
<evidence type="ECO:0000256" key="2">
    <source>
        <dbReference type="ARBA" id="ARBA00010199"/>
    </source>
</evidence>
<evidence type="ECO:0000256" key="4">
    <source>
        <dbReference type="ARBA" id="ARBA00022475"/>
    </source>
</evidence>
<evidence type="ECO:0000256" key="5">
    <source>
        <dbReference type="ARBA" id="ARBA00022692"/>
    </source>
</evidence>
<evidence type="ECO:0000256" key="9">
    <source>
        <dbReference type="SAM" id="Phobius"/>
    </source>
</evidence>
<gene>
    <name evidence="10" type="ORF">B0A54_08500</name>
</gene>
<sequence>MLPKGDFETETATSGTEESVELRQDDNAEIGPRSRKRYLGSLIFNIAAFILPALYGTLSKLWVANIDSSLVVTTDAYTYIGVVVEVLNEGLPRAAWNVIGDKTNRSLADRHGLSYTLIAFQTVLGFIMSIAFIAAAQQFADAFVPAQVRQASLTYVRISAFSALSSAMQYAVAAATRALDLPDVPLVISIVQFAVNIILDMAIISKYHAPGLTPSVNNQAANQLACNMVAAFAGLAYFLIITKQQGRKEAASSTAGAKLSFVWLKLLARPGVFTFLESAIRNALYLWLVSGIIAMGSDYATAWGCFNTIRWGLVMVPVQALEATSLTFIGHAWGAWRRTVGVEKRHPTATLGQIREIIRPALISCAIALAVEVPLCLFLSFYGARRYAYWISGSVPVSLITEKMWKSIDWCYIFYALSTQLATILLSTRTRWYLYQSLVSNLCWVLPWAIAVSRIGITLEDAWKYQSVVFGGSLVFSFFDVLIVDCIWAWMLLKGRMTLPPLAVRRVA</sequence>
<feature type="transmembrane region" description="Helical" evidence="9">
    <location>
        <begin position="404"/>
        <end position="426"/>
    </location>
</feature>
<feature type="transmembrane region" description="Helical" evidence="9">
    <location>
        <begin position="309"/>
        <end position="336"/>
    </location>
</feature>